<feature type="transmembrane region" description="Helical" evidence="1">
    <location>
        <begin position="29"/>
        <end position="56"/>
    </location>
</feature>
<name>A0A6J7NXB7_9ZZZZ</name>
<keyword evidence="1" id="KW-1133">Transmembrane helix</keyword>
<dbReference type="AlphaFoldDB" id="A0A6J7NXB7"/>
<dbReference type="PANTHER" id="PTHR34351:SF1">
    <property type="entry name" value="SLR1927 PROTEIN"/>
    <property type="match status" value="1"/>
</dbReference>
<keyword evidence="1" id="KW-0812">Transmembrane</keyword>
<sequence>MGLTSRGVGALLLAVSALAGGLLLRLPELVALAVGLGLLVTVSVVAVAASTTVDVFPPGSSRVARDLPASLDVTLLDHGSRSLSGMRLRSTGPVGPAVVGLPRLLPGVPSRVSLTIPTERRGPVEMGPWTVERVDAWLLVRRRVTRVPAVEVVVVPRVYPVAVAPLLSMHGQHARSRSRQAADGDVSTLREYVVGDEVRRVHWRSSAKIGTLMVTQHVESRRPGVHVLLDVSAGSYASEAEFEEAVDVAASIAVSAALTGVEVDLTTTVGDSARAGGGRHAGVLDLLARVEPSMTTVPASRFEAGSVIAVTGSRAAAVEGWGAHTLVKVGVAGKRVATRALSVVPILRASDLAAPPARSTRGSS</sequence>
<keyword evidence="1" id="KW-0472">Membrane</keyword>
<evidence type="ECO:0000313" key="3">
    <source>
        <dbReference type="EMBL" id="CAB4994584.1"/>
    </source>
</evidence>
<dbReference type="EMBL" id="CAFBOZ010000024">
    <property type="protein sequence ID" value="CAB4994584.1"/>
    <property type="molecule type" value="Genomic_DNA"/>
</dbReference>
<dbReference type="PANTHER" id="PTHR34351">
    <property type="entry name" value="SLR1927 PROTEIN-RELATED"/>
    <property type="match status" value="1"/>
</dbReference>
<evidence type="ECO:0000256" key="1">
    <source>
        <dbReference type="SAM" id="Phobius"/>
    </source>
</evidence>
<gene>
    <name evidence="3" type="ORF">UFOPK3992_00269</name>
</gene>
<protein>
    <submittedName>
        <fullName evidence="3">Unannotated protein</fullName>
    </submittedName>
</protein>
<evidence type="ECO:0000259" key="2">
    <source>
        <dbReference type="Pfam" id="PF01882"/>
    </source>
</evidence>
<reference evidence="3" key="1">
    <citation type="submission" date="2020-05" db="EMBL/GenBank/DDBJ databases">
        <authorList>
            <person name="Chiriac C."/>
            <person name="Salcher M."/>
            <person name="Ghai R."/>
            <person name="Kavagutti S V."/>
        </authorList>
    </citation>
    <scope>NUCLEOTIDE SEQUENCE</scope>
</reference>
<feature type="domain" description="DUF58" evidence="2">
    <location>
        <begin position="189"/>
        <end position="268"/>
    </location>
</feature>
<proteinExistence type="predicted"/>
<organism evidence="3">
    <name type="scientific">freshwater metagenome</name>
    <dbReference type="NCBI Taxonomy" id="449393"/>
    <lineage>
        <taxon>unclassified sequences</taxon>
        <taxon>metagenomes</taxon>
        <taxon>ecological metagenomes</taxon>
    </lineage>
</organism>
<dbReference type="InterPro" id="IPR002881">
    <property type="entry name" value="DUF58"/>
</dbReference>
<accession>A0A6J7NXB7</accession>
<dbReference type="Pfam" id="PF01882">
    <property type="entry name" value="DUF58"/>
    <property type="match status" value="1"/>
</dbReference>